<evidence type="ECO:0000259" key="1">
    <source>
        <dbReference type="PROSITE" id="PS51819"/>
    </source>
</evidence>
<dbReference type="EMBL" id="CP109546">
    <property type="protein sequence ID" value="WTZ07087.1"/>
    <property type="molecule type" value="Genomic_DNA"/>
</dbReference>
<name>A0AAU3HNR9_9ACTN</name>
<organism evidence="2">
    <name type="scientific">Streptomyces sp. NBC_01393</name>
    <dbReference type="NCBI Taxonomy" id="2903851"/>
    <lineage>
        <taxon>Bacteria</taxon>
        <taxon>Bacillati</taxon>
        <taxon>Actinomycetota</taxon>
        <taxon>Actinomycetes</taxon>
        <taxon>Kitasatosporales</taxon>
        <taxon>Streptomycetaceae</taxon>
        <taxon>Streptomyces</taxon>
    </lineage>
</organism>
<dbReference type="InterPro" id="IPR037523">
    <property type="entry name" value="VOC_core"/>
</dbReference>
<dbReference type="PANTHER" id="PTHR43279:SF1">
    <property type="entry name" value="CATECHOL-2,3-DIOXYGENASE"/>
    <property type="match status" value="1"/>
</dbReference>
<reference evidence="2" key="1">
    <citation type="submission" date="2022-10" db="EMBL/GenBank/DDBJ databases">
        <title>The complete genomes of actinobacterial strains from the NBC collection.</title>
        <authorList>
            <person name="Joergensen T.S."/>
            <person name="Alvarez Arevalo M."/>
            <person name="Sterndorff E.B."/>
            <person name="Faurdal D."/>
            <person name="Vuksanovic O."/>
            <person name="Mourched A.-S."/>
            <person name="Charusanti P."/>
            <person name="Shaw S."/>
            <person name="Blin K."/>
            <person name="Weber T."/>
        </authorList>
    </citation>
    <scope>NUCLEOTIDE SEQUENCE</scope>
    <source>
        <strain evidence="2">NBC_01393</strain>
    </source>
</reference>
<sequence>MTPSRPTGWMDTQLALGAIELTVADLERSLDYYTRSIGLQVLDQTADSASVGVPGRVLAQLRERPGASPAPASGPGLSHFAPQVPTPGDLSRFVKHYTATHTDARLTDHGVARSCYVNDPDGHCVEITCARPRREWRRQGESPAVVAERLTMEDFTGEPGADAPFEGLPAGTEMGHVQLKVTDPELQDSEPFYTGLLGLDVQGRLGQMFLAVGVTQHRALLVVTNRFSTGPTEPVPENSAHLIGVDLLLPTAQQVHAPAERLTAAACPHVLAGATLQVHDPSGNLLRFTASAA</sequence>
<dbReference type="PANTHER" id="PTHR43279">
    <property type="entry name" value="CATECHOL-2,3-DIOXYGENASE"/>
    <property type="match status" value="1"/>
</dbReference>
<dbReference type="InterPro" id="IPR004360">
    <property type="entry name" value="Glyas_Fos-R_dOase_dom"/>
</dbReference>
<dbReference type="Gene3D" id="3.10.180.10">
    <property type="entry name" value="2,3-Dihydroxybiphenyl 1,2-Dioxygenase, domain 1"/>
    <property type="match status" value="2"/>
</dbReference>
<gene>
    <name evidence="2" type="ORF">OG699_03195</name>
</gene>
<proteinExistence type="predicted"/>
<dbReference type="SUPFAM" id="SSF54593">
    <property type="entry name" value="Glyoxalase/Bleomycin resistance protein/Dihydroxybiphenyl dioxygenase"/>
    <property type="match status" value="2"/>
</dbReference>
<dbReference type="PROSITE" id="PS51819">
    <property type="entry name" value="VOC"/>
    <property type="match status" value="1"/>
</dbReference>
<evidence type="ECO:0000313" key="2">
    <source>
        <dbReference type="EMBL" id="WTZ07087.1"/>
    </source>
</evidence>
<dbReference type="AlphaFoldDB" id="A0AAU3HNR9"/>
<feature type="domain" description="VOC" evidence="1">
    <location>
        <begin position="15"/>
        <end position="130"/>
    </location>
</feature>
<dbReference type="InterPro" id="IPR029068">
    <property type="entry name" value="Glyas_Bleomycin-R_OHBP_Dase"/>
</dbReference>
<accession>A0AAU3HNR9</accession>
<protein>
    <submittedName>
        <fullName evidence="2">VOC family protein</fullName>
    </submittedName>
</protein>
<dbReference type="Pfam" id="PF00903">
    <property type="entry name" value="Glyoxalase"/>
    <property type="match status" value="1"/>
</dbReference>